<feature type="domain" description="Exocyst complex subunit Exo70 C-terminal" evidence="6">
    <location>
        <begin position="272"/>
        <end position="630"/>
    </location>
</feature>
<proteinExistence type="inferred from homology"/>
<evidence type="ECO:0000313" key="8">
    <source>
        <dbReference type="Proteomes" id="UP000825935"/>
    </source>
</evidence>
<dbReference type="GO" id="GO:0000145">
    <property type="term" value="C:exocyst"/>
    <property type="evidence" value="ECO:0007669"/>
    <property type="project" value="InterPro"/>
</dbReference>
<keyword evidence="4" id="KW-0653">Protein transport</keyword>
<dbReference type="Proteomes" id="UP000825935">
    <property type="component" value="Chromosome 3"/>
</dbReference>
<comment type="caution">
    <text evidence="7">The sequence shown here is derived from an EMBL/GenBank/DDBJ whole genome shotgun (WGS) entry which is preliminary data.</text>
</comment>
<dbReference type="Pfam" id="PF20669">
    <property type="entry name" value="Exo70_N"/>
    <property type="match status" value="1"/>
</dbReference>
<feature type="region of interest" description="Disordered" evidence="5">
    <location>
        <begin position="167"/>
        <end position="188"/>
    </location>
</feature>
<keyword evidence="2 4" id="KW-0813">Transport</keyword>
<protein>
    <recommendedName>
        <fullName evidence="4">Exocyst subunit Exo70 family protein</fullName>
    </recommendedName>
</protein>
<evidence type="ECO:0000256" key="3">
    <source>
        <dbReference type="ARBA" id="ARBA00022483"/>
    </source>
</evidence>
<dbReference type="OMA" id="GIIRAGP"/>
<evidence type="ECO:0000256" key="4">
    <source>
        <dbReference type="RuleBase" id="RU365026"/>
    </source>
</evidence>
<evidence type="ECO:0000256" key="5">
    <source>
        <dbReference type="SAM" id="MobiDB-lite"/>
    </source>
</evidence>
<keyword evidence="8" id="KW-1185">Reference proteome</keyword>
<dbReference type="InterPro" id="IPR004140">
    <property type="entry name" value="Exo70"/>
</dbReference>
<dbReference type="Gene3D" id="1.20.1280.170">
    <property type="entry name" value="Exocyst complex component Exo70"/>
    <property type="match status" value="1"/>
</dbReference>
<gene>
    <name evidence="7" type="ORF">KP509_03G034000</name>
</gene>
<dbReference type="EMBL" id="CM035408">
    <property type="protein sequence ID" value="KAH7441326.1"/>
    <property type="molecule type" value="Genomic_DNA"/>
</dbReference>
<dbReference type="SUPFAM" id="SSF74788">
    <property type="entry name" value="Cullin repeat-like"/>
    <property type="match status" value="1"/>
</dbReference>
<dbReference type="PANTHER" id="PTHR12542:SF41">
    <property type="entry name" value="EXOCYST COMPLEX COMPONENT 7"/>
    <property type="match status" value="1"/>
</dbReference>
<accession>A0A8T2V5J3</accession>
<evidence type="ECO:0000256" key="1">
    <source>
        <dbReference type="ARBA" id="ARBA00006756"/>
    </source>
</evidence>
<dbReference type="Pfam" id="PF03081">
    <property type="entry name" value="Exo70_C"/>
    <property type="match status" value="1"/>
</dbReference>
<dbReference type="OrthoDB" id="1922221at2759"/>
<organism evidence="7 8">
    <name type="scientific">Ceratopteris richardii</name>
    <name type="common">Triangle waterfern</name>
    <dbReference type="NCBI Taxonomy" id="49495"/>
    <lineage>
        <taxon>Eukaryota</taxon>
        <taxon>Viridiplantae</taxon>
        <taxon>Streptophyta</taxon>
        <taxon>Embryophyta</taxon>
        <taxon>Tracheophyta</taxon>
        <taxon>Polypodiopsida</taxon>
        <taxon>Polypodiidae</taxon>
        <taxon>Polypodiales</taxon>
        <taxon>Pteridineae</taxon>
        <taxon>Pteridaceae</taxon>
        <taxon>Parkerioideae</taxon>
        <taxon>Ceratopteris</taxon>
    </lineage>
</organism>
<keyword evidence="3 4" id="KW-0268">Exocytosis</keyword>
<reference evidence="7" key="1">
    <citation type="submission" date="2021-08" db="EMBL/GenBank/DDBJ databases">
        <title>WGS assembly of Ceratopteris richardii.</title>
        <authorList>
            <person name="Marchant D.B."/>
            <person name="Chen G."/>
            <person name="Jenkins J."/>
            <person name="Shu S."/>
            <person name="Leebens-Mack J."/>
            <person name="Grimwood J."/>
            <person name="Schmutz J."/>
            <person name="Soltis P."/>
            <person name="Soltis D."/>
            <person name="Chen Z.-H."/>
        </authorList>
    </citation>
    <scope>NUCLEOTIDE SEQUENCE</scope>
    <source>
        <strain evidence="7">Whitten #5841</strain>
        <tissue evidence="7">Leaf</tissue>
    </source>
</reference>
<comment type="similarity">
    <text evidence="1 4">Belongs to the EXO70 family.</text>
</comment>
<sequence>MVAQRDLEALLERSRFMRDSLCKSQNITDSMITILGSFDHRLSDLETAMRPTQVHTHAIRKARENIDNTLKVAENILAQFDVSRKVESKIAAGPHEDLGGYLAAVDELRDNVEFFTYNNSFKSSDSALNHAHGLLSKAMVKLEEEFRDLLTLHSKPQEPAKLIECLPNSVRSNSPGTQGDGEEKGLPQIATNGKHVKGLEGVGSLIPTKVIPQLHELAQRMITAGHHQQCCKIYRTVRASVLEQTLQQLGVEKLSREDIYKMQWDVLDGKITSWIQFMRIAVKLLFSSERKLCDQVFHGLEPYRETCFSEVTGNSVTMLLTFGESIAKSKRSPEKLFVLLDMYETMRELFPEVEIIFGGKPSASICEAVSGLTQRLAQTAEETFNDFADAVEKDVTKTPVQDGTVHPLTSYVINYVKFLFDYQVTLRQLFGEDEMVEPAKSQLAAATVKIMAALQTNLDGKSKLYRDPALAHVFLMNNIHYMVKSVRRSEAKDVLGEDWVQRHRRIVQQHAQNYKRVAWSKVLQSLSVQGLTSSGSGLGNEGSMSTGVSRTMLKDRFKTFNFQFEELYQRQIQWFVPDVELRESLRLTVAEVLLPAYRSFLKRFGSLMDGGKNPQKYVKYTPEQLDTMLGELFEGSKPKTEPRR</sequence>
<evidence type="ECO:0000313" key="7">
    <source>
        <dbReference type="EMBL" id="KAH7441326.1"/>
    </source>
</evidence>
<dbReference type="AlphaFoldDB" id="A0A8T2V5J3"/>
<dbReference type="PANTHER" id="PTHR12542">
    <property type="entry name" value="EXOCYST COMPLEX PROTEIN EXO70"/>
    <property type="match status" value="1"/>
</dbReference>
<dbReference type="GO" id="GO:0015031">
    <property type="term" value="P:protein transport"/>
    <property type="evidence" value="ECO:0007669"/>
    <property type="project" value="UniProtKB-KW"/>
</dbReference>
<name>A0A8T2V5J3_CERRI</name>
<dbReference type="GO" id="GO:0006887">
    <property type="term" value="P:exocytosis"/>
    <property type="evidence" value="ECO:0007669"/>
    <property type="project" value="UniProtKB-KW"/>
</dbReference>
<dbReference type="InterPro" id="IPR016159">
    <property type="entry name" value="Cullin_repeat-like_dom_sf"/>
</dbReference>
<evidence type="ECO:0000259" key="6">
    <source>
        <dbReference type="Pfam" id="PF03081"/>
    </source>
</evidence>
<dbReference type="GO" id="GO:0005546">
    <property type="term" value="F:phosphatidylinositol-4,5-bisphosphate binding"/>
    <property type="evidence" value="ECO:0007669"/>
    <property type="project" value="InterPro"/>
</dbReference>
<dbReference type="InterPro" id="IPR046364">
    <property type="entry name" value="Exo70_C"/>
</dbReference>
<evidence type="ECO:0000256" key="2">
    <source>
        <dbReference type="ARBA" id="ARBA00022448"/>
    </source>
</evidence>
<comment type="function">
    <text evidence="4">Component of the exocyst complex.</text>
</comment>